<accession>A0A8J9ZZ51</accession>
<proteinExistence type="predicted"/>
<evidence type="ECO:0000313" key="3">
    <source>
        <dbReference type="Proteomes" id="UP000838412"/>
    </source>
</evidence>
<feature type="signal peptide" evidence="1">
    <location>
        <begin position="1"/>
        <end position="17"/>
    </location>
</feature>
<evidence type="ECO:0000313" key="2">
    <source>
        <dbReference type="EMBL" id="CAH1264618.1"/>
    </source>
</evidence>
<evidence type="ECO:0000256" key="1">
    <source>
        <dbReference type="SAM" id="SignalP"/>
    </source>
</evidence>
<dbReference type="Proteomes" id="UP000838412">
    <property type="component" value="Chromosome 5"/>
</dbReference>
<dbReference type="EMBL" id="OV696690">
    <property type="protein sequence ID" value="CAH1264618.1"/>
    <property type="molecule type" value="Genomic_DNA"/>
</dbReference>
<keyword evidence="1" id="KW-0732">Signal</keyword>
<protein>
    <submittedName>
        <fullName evidence="2">Hypp3039 protein</fullName>
    </submittedName>
</protein>
<dbReference type="InterPro" id="IPR028994">
    <property type="entry name" value="Integrin_alpha_N"/>
</dbReference>
<organism evidence="2 3">
    <name type="scientific">Branchiostoma lanceolatum</name>
    <name type="common">Common lancelet</name>
    <name type="synonym">Amphioxus lanceolatum</name>
    <dbReference type="NCBI Taxonomy" id="7740"/>
    <lineage>
        <taxon>Eukaryota</taxon>
        <taxon>Metazoa</taxon>
        <taxon>Chordata</taxon>
        <taxon>Cephalochordata</taxon>
        <taxon>Leptocardii</taxon>
        <taxon>Amphioxiformes</taxon>
        <taxon>Branchiostomatidae</taxon>
        <taxon>Branchiostoma</taxon>
    </lineage>
</organism>
<name>A0A8J9ZZ51_BRALA</name>
<dbReference type="OrthoDB" id="10022113at2759"/>
<gene>
    <name evidence="2" type="primary">Hypp3039</name>
    <name evidence="2" type="ORF">BLAG_LOCUS18935</name>
</gene>
<dbReference type="AlphaFoldDB" id="A0A8J9ZZ51"/>
<reference evidence="2" key="1">
    <citation type="submission" date="2022-01" db="EMBL/GenBank/DDBJ databases">
        <authorList>
            <person name="Braso-Vives M."/>
        </authorList>
    </citation>
    <scope>NUCLEOTIDE SEQUENCE</scope>
</reference>
<sequence length="490" mass="52340">MARSLLYLISCIAVSLPLRTTCVDYQELGTFSVAFPAFSSLVQSPQSSDVYDLLLSSFSVVPGSIDHVWGVHDVGRTINEPDKIQPTLISDAFVWPNEVSLVPETVFAESGVVCVSSGRFPPKNNGSVALIPGWPGNVGNPVVISSAPSQELWSYTGAAQWIDMNGDGRLDAVVARFSFVIVPPNPPTFQGQLVWFEQPASGGLQTPNWTAHVLIQGPEFRSVAVRLPVGGVEKLAILCPEYFGGKLQVVWTEDPGDEWTDTTLIRTAIIDDDGERYFDVQVTDVNADGKDELLVVTSSETNGTVRVYEIPDDFRNGAWERHVIASGFSVPGPETQNKGTPGSPTLLKLTSAQKKPPILLSGDDDRHAYLLIPSADDPADWSYDKRPLLATTGIVGGVSAADVDGDGNIEAIIPAYGEDKVHVFRFTDVTNRSGVTDVINVSGVTDVTTVSGVTDVTTVSDVANGSDGVTVFISGPAGLFLVVLACALLY</sequence>
<dbReference type="PANTHER" id="PTHR35836:SF1">
    <property type="entry name" value="VCBS REPEAT-CONTAINING PROTEIN"/>
    <property type="match status" value="1"/>
</dbReference>
<dbReference type="Gene3D" id="2.130.10.130">
    <property type="entry name" value="Integrin alpha, N-terminal"/>
    <property type="match status" value="1"/>
</dbReference>
<dbReference type="SUPFAM" id="SSF69318">
    <property type="entry name" value="Integrin alpha N-terminal domain"/>
    <property type="match status" value="1"/>
</dbReference>
<dbReference type="PANTHER" id="PTHR35836">
    <property type="entry name" value="VCBS REPEAT-CONTAINING PROTEIN"/>
    <property type="match status" value="1"/>
</dbReference>
<keyword evidence="3" id="KW-1185">Reference proteome</keyword>
<feature type="chain" id="PRO_5035465414" evidence="1">
    <location>
        <begin position="18"/>
        <end position="490"/>
    </location>
</feature>